<evidence type="ECO:0000256" key="2">
    <source>
        <dbReference type="SAM" id="MobiDB-lite"/>
    </source>
</evidence>
<reference evidence="3 4" key="1">
    <citation type="journal article" date="2017" name="Nat. Ecol. Evol.">
        <title>Scallop genome provides insights into evolution of bilaterian karyotype and development.</title>
        <authorList>
            <person name="Wang S."/>
            <person name="Zhang J."/>
            <person name="Jiao W."/>
            <person name="Li J."/>
            <person name="Xun X."/>
            <person name="Sun Y."/>
            <person name="Guo X."/>
            <person name="Huan P."/>
            <person name="Dong B."/>
            <person name="Zhang L."/>
            <person name="Hu X."/>
            <person name="Sun X."/>
            <person name="Wang J."/>
            <person name="Zhao C."/>
            <person name="Wang Y."/>
            <person name="Wang D."/>
            <person name="Huang X."/>
            <person name="Wang R."/>
            <person name="Lv J."/>
            <person name="Li Y."/>
            <person name="Zhang Z."/>
            <person name="Liu B."/>
            <person name="Lu W."/>
            <person name="Hui Y."/>
            <person name="Liang J."/>
            <person name="Zhou Z."/>
            <person name="Hou R."/>
            <person name="Li X."/>
            <person name="Liu Y."/>
            <person name="Li H."/>
            <person name="Ning X."/>
            <person name="Lin Y."/>
            <person name="Zhao L."/>
            <person name="Xing Q."/>
            <person name="Dou J."/>
            <person name="Li Y."/>
            <person name="Mao J."/>
            <person name="Guo H."/>
            <person name="Dou H."/>
            <person name="Li T."/>
            <person name="Mu C."/>
            <person name="Jiang W."/>
            <person name="Fu Q."/>
            <person name="Fu X."/>
            <person name="Miao Y."/>
            <person name="Liu J."/>
            <person name="Yu Q."/>
            <person name="Li R."/>
            <person name="Liao H."/>
            <person name="Li X."/>
            <person name="Kong Y."/>
            <person name="Jiang Z."/>
            <person name="Chourrout D."/>
            <person name="Li R."/>
            <person name="Bao Z."/>
        </authorList>
    </citation>
    <scope>NUCLEOTIDE SEQUENCE [LARGE SCALE GENOMIC DNA]</scope>
    <source>
        <strain evidence="3 4">PY_sf001</strain>
    </source>
</reference>
<accession>A0A210PWU5</accession>
<keyword evidence="1" id="KW-0175">Coiled coil</keyword>
<organism evidence="3 4">
    <name type="scientific">Mizuhopecten yessoensis</name>
    <name type="common">Japanese scallop</name>
    <name type="synonym">Patinopecten yessoensis</name>
    <dbReference type="NCBI Taxonomy" id="6573"/>
    <lineage>
        <taxon>Eukaryota</taxon>
        <taxon>Metazoa</taxon>
        <taxon>Spiralia</taxon>
        <taxon>Lophotrochozoa</taxon>
        <taxon>Mollusca</taxon>
        <taxon>Bivalvia</taxon>
        <taxon>Autobranchia</taxon>
        <taxon>Pteriomorphia</taxon>
        <taxon>Pectinida</taxon>
        <taxon>Pectinoidea</taxon>
        <taxon>Pectinidae</taxon>
        <taxon>Mizuhopecten</taxon>
    </lineage>
</organism>
<evidence type="ECO:0000313" key="4">
    <source>
        <dbReference type="Proteomes" id="UP000242188"/>
    </source>
</evidence>
<protein>
    <submittedName>
        <fullName evidence="3">Uncharacterized protein</fullName>
    </submittedName>
</protein>
<comment type="caution">
    <text evidence="3">The sequence shown here is derived from an EMBL/GenBank/DDBJ whole genome shotgun (WGS) entry which is preliminary data.</text>
</comment>
<gene>
    <name evidence="3" type="ORF">KP79_PYT15971</name>
</gene>
<feature type="coiled-coil region" evidence="1">
    <location>
        <begin position="260"/>
        <end position="328"/>
    </location>
</feature>
<dbReference type="OrthoDB" id="10037886at2759"/>
<sequence length="430" mass="50969">MSSDSDSDSDSIEEFQIKRYLNRDFGQGIRQAKNLQNNYSGIKKQPGFYELRDRKQKSLDEKTYSGNHWDVEGMAPMARATRRLTLHHINAEVDKEKDRKVHFEETEKLMASEALSPMNKEFDDTMKFSGKKMKTETASVKNHQAKVKDDMQLQLLNYTHAGLVAMETEEERFHQIKLLRAMLSNVDKSPSVEDLVDAMSETNQKRTYINRDLEEAFGRLVDDEKCLDDDYRGAMMEMLDESLIRIVLNMDRDVTKKLFEDEQKERVMEQNNLLKDKERAKAIQNFDKVLDNMRRMYQQVLEEEERIEESYKEKVRELKSRVEEELVRKIAAKWVEKACADEKTRRIQECENVDREKNVAWESMKNLMSRVQRQMILSKFDGKWVDFKEEARKEKAKIIELLPETNQDRKMREMRTRSRRPSCVVRGDED</sequence>
<dbReference type="AlphaFoldDB" id="A0A210PWU5"/>
<dbReference type="Proteomes" id="UP000242188">
    <property type="component" value="Unassembled WGS sequence"/>
</dbReference>
<proteinExistence type="predicted"/>
<dbReference type="EMBL" id="NEDP02005434">
    <property type="protein sequence ID" value="OWF40944.1"/>
    <property type="molecule type" value="Genomic_DNA"/>
</dbReference>
<name>A0A210PWU5_MIZYE</name>
<keyword evidence="4" id="KW-1185">Reference proteome</keyword>
<dbReference type="STRING" id="6573.A0A210PWU5"/>
<evidence type="ECO:0000313" key="3">
    <source>
        <dbReference type="EMBL" id="OWF40944.1"/>
    </source>
</evidence>
<evidence type="ECO:0000256" key="1">
    <source>
        <dbReference type="SAM" id="Coils"/>
    </source>
</evidence>
<feature type="region of interest" description="Disordered" evidence="2">
    <location>
        <begin position="408"/>
        <end position="430"/>
    </location>
</feature>